<dbReference type="AlphaFoldDB" id="A0A0G0PXT5"/>
<evidence type="ECO:0000313" key="2">
    <source>
        <dbReference type="Proteomes" id="UP000034539"/>
    </source>
</evidence>
<protein>
    <submittedName>
        <fullName evidence="1">Uncharacterized protein</fullName>
    </submittedName>
</protein>
<proteinExistence type="predicted"/>
<sequence>MVDGKRKGWEDLSHAKPGEYYLVKPRNRRLAGGTSLHVLEAKYGPPDSGNVLVKTVVRFRERGWLKLLSGPGEPERTRLIPHRMVMEADNHPVPRSERIYRRVSKREAYRRATAPVNPGPWGKM</sequence>
<reference evidence="1 2" key="1">
    <citation type="journal article" date="2015" name="Nature">
        <title>rRNA introns, odd ribosomes, and small enigmatic genomes across a large radiation of phyla.</title>
        <authorList>
            <person name="Brown C.T."/>
            <person name="Hug L.A."/>
            <person name="Thomas B.C."/>
            <person name="Sharon I."/>
            <person name="Castelle C.J."/>
            <person name="Singh A."/>
            <person name="Wilkins M.J."/>
            <person name="Williams K.H."/>
            <person name="Banfield J.F."/>
        </authorList>
    </citation>
    <scope>NUCLEOTIDE SEQUENCE [LARGE SCALE GENOMIC DNA]</scope>
</reference>
<comment type="caution">
    <text evidence="1">The sequence shown here is derived from an EMBL/GenBank/DDBJ whole genome shotgun (WGS) entry which is preliminary data.</text>
</comment>
<name>A0A0G0PXT5_9BACT</name>
<accession>A0A0G0PXT5</accession>
<evidence type="ECO:0000313" key="1">
    <source>
        <dbReference type="EMBL" id="KKR29946.1"/>
    </source>
</evidence>
<organism evidence="1 2">
    <name type="scientific">Candidatus Gottesmanbacteria bacterium GW2011_GWC2_39_8</name>
    <dbReference type="NCBI Taxonomy" id="1618450"/>
    <lineage>
        <taxon>Bacteria</taxon>
        <taxon>Candidatus Gottesmaniibacteriota</taxon>
    </lineage>
</organism>
<gene>
    <name evidence="1" type="ORF">UT63_C0111G0003</name>
</gene>
<dbReference type="Proteomes" id="UP000034539">
    <property type="component" value="Unassembled WGS sequence"/>
</dbReference>
<dbReference type="EMBL" id="LBXN01000111">
    <property type="protein sequence ID" value="KKR29946.1"/>
    <property type="molecule type" value="Genomic_DNA"/>
</dbReference>